<dbReference type="OrthoDB" id="1103324at2759"/>
<dbReference type="InterPro" id="IPR036396">
    <property type="entry name" value="Cyt_P450_sf"/>
</dbReference>
<keyword evidence="5 9" id="KW-0479">Metal-binding</keyword>
<evidence type="ECO:0000256" key="9">
    <source>
        <dbReference type="PIRSR" id="PIRSR602401-1"/>
    </source>
</evidence>
<evidence type="ECO:0000256" key="6">
    <source>
        <dbReference type="ARBA" id="ARBA00023002"/>
    </source>
</evidence>
<dbReference type="CDD" id="cd11065">
    <property type="entry name" value="CYP64-like"/>
    <property type="match status" value="1"/>
</dbReference>
<comment type="cofactor">
    <cofactor evidence="1 9">
        <name>heme</name>
        <dbReference type="ChEBI" id="CHEBI:30413"/>
    </cofactor>
</comment>
<keyword evidence="11" id="KW-1185">Reference proteome</keyword>
<evidence type="ECO:0000256" key="7">
    <source>
        <dbReference type="ARBA" id="ARBA00023004"/>
    </source>
</evidence>
<dbReference type="InterPro" id="IPR002401">
    <property type="entry name" value="Cyt_P450_E_grp-I"/>
</dbReference>
<dbReference type="PANTHER" id="PTHR46300">
    <property type="entry name" value="P450, PUTATIVE (EUROFUNG)-RELATED-RELATED"/>
    <property type="match status" value="1"/>
</dbReference>
<reference evidence="10 11" key="1">
    <citation type="submission" date="2015-04" db="EMBL/GenBank/DDBJ databases">
        <title>Complete genome sequence of Schizopora paradoxa KUC8140, a cosmopolitan wood degrader in East Asia.</title>
        <authorList>
            <consortium name="DOE Joint Genome Institute"/>
            <person name="Min B."/>
            <person name="Park H."/>
            <person name="Jang Y."/>
            <person name="Kim J.-J."/>
            <person name="Kim K.H."/>
            <person name="Pangilinan J."/>
            <person name="Lipzen A."/>
            <person name="Riley R."/>
            <person name="Grigoriev I.V."/>
            <person name="Spatafora J.W."/>
            <person name="Choi I.-G."/>
        </authorList>
    </citation>
    <scope>NUCLEOTIDE SEQUENCE [LARGE SCALE GENOMIC DNA]</scope>
    <source>
        <strain evidence="10 11">KUC8140</strain>
    </source>
</reference>
<dbReference type="Gene3D" id="1.10.630.10">
    <property type="entry name" value="Cytochrome P450"/>
    <property type="match status" value="1"/>
</dbReference>
<dbReference type="GO" id="GO:0016705">
    <property type="term" value="F:oxidoreductase activity, acting on paired donors, with incorporation or reduction of molecular oxygen"/>
    <property type="evidence" value="ECO:0007669"/>
    <property type="project" value="InterPro"/>
</dbReference>
<dbReference type="InParanoid" id="A0A0H2RSY5"/>
<dbReference type="GO" id="GO:0005506">
    <property type="term" value="F:iron ion binding"/>
    <property type="evidence" value="ECO:0007669"/>
    <property type="project" value="InterPro"/>
</dbReference>
<dbReference type="AlphaFoldDB" id="A0A0H2RSY5"/>
<dbReference type="SUPFAM" id="SSF48264">
    <property type="entry name" value="Cytochrome P450"/>
    <property type="match status" value="1"/>
</dbReference>
<dbReference type="EMBL" id="KQ086113">
    <property type="protein sequence ID" value="KLO07931.1"/>
    <property type="molecule type" value="Genomic_DNA"/>
</dbReference>
<evidence type="ECO:0000256" key="2">
    <source>
        <dbReference type="ARBA" id="ARBA00005179"/>
    </source>
</evidence>
<sequence>MLKYDFSLLDGCAISVALTVTLLLRRLSKRSRLSLPPGPPRYPIVGNLFQIPTTYLWEKACEWAKTYGDMVFIDAAGVPMLFINSHEIAVDLFNKRSSNYSTRPEFVMPTLGGWKWTTPLMPYGEELRKHRMYLQKFYQTPNVLNYLEVQQKNCNVFLQSMLEHPEHYEEHMGRLPAAVLMMNTYGHQVENENDRYVKLGQDCVRASAGTADYFFLDLLPWLRHLPEWFPGAKFHTVAREARDLSHIYKNEIYALSKKKLLDGTAKECMTTIFLGENGQEGGVKDEKEFVDVAATVFLAGQETSSTALMNLVLAMLKYPEIQRRAQEEIDRVIGRDRLPAFEDRENLPYIKALCSEVLRWQVILPFGLPHVSSQDDVYRGYHIPAGTMVMANLWGISQDSRLYPDPLEFKPERWLPGGCNHDSLRPEEYVFGYGRRICTGEVWADNLLYIATVTLLAAFNIEPALDPNGVPIPPNERHKSSVIRIIGPSQCNITPRSEKHVSLIRDLEVA</sequence>
<keyword evidence="8 10" id="KW-0503">Monooxygenase</keyword>
<dbReference type="GO" id="GO:0004497">
    <property type="term" value="F:monooxygenase activity"/>
    <property type="evidence" value="ECO:0007669"/>
    <property type="project" value="UniProtKB-KW"/>
</dbReference>
<name>A0A0H2RSY5_9AGAM</name>
<evidence type="ECO:0000313" key="10">
    <source>
        <dbReference type="EMBL" id="KLO07931.1"/>
    </source>
</evidence>
<proteinExistence type="inferred from homology"/>
<dbReference type="InterPro" id="IPR001128">
    <property type="entry name" value="Cyt_P450"/>
</dbReference>
<evidence type="ECO:0000256" key="3">
    <source>
        <dbReference type="ARBA" id="ARBA00010617"/>
    </source>
</evidence>
<dbReference type="STRING" id="27342.A0A0H2RSY5"/>
<keyword evidence="6" id="KW-0560">Oxidoreductase</keyword>
<keyword evidence="4 9" id="KW-0349">Heme</keyword>
<dbReference type="GO" id="GO:0020037">
    <property type="term" value="F:heme binding"/>
    <property type="evidence" value="ECO:0007669"/>
    <property type="project" value="InterPro"/>
</dbReference>
<evidence type="ECO:0000256" key="4">
    <source>
        <dbReference type="ARBA" id="ARBA00022617"/>
    </source>
</evidence>
<dbReference type="Proteomes" id="UP000053477">
    <property type="component" value="Unassembled WGS sequence"/>
</dbReference>
<dbReference type="InterPro" id="IPR050364">
    <property type="entry name" value="Cytochrome_P450_fung"/>
</dbReference>
<evidence type="ECO:0000256" key="5">
    <source>
        <dbReference type="ARBA" id="ARBA00022723"/>
    </source>
</evidence>
<keyword evidence="7 9" id="KW-0408">Iron</keyword>
<gene>
    <name evidence="10" type="ORF">SCHPADRAFT_626677</name>
</gene>
<comment type="similarity">
    <text evidence="3">Belongs to the cytochrome P450 family.</text>
</comment>
<protein>
    <submittedName>
        <fullName evidence="10">CyP450 monooxygenase</fullName>
    </submittedName>
</protein>
<dbReference type="PRINTS" id="PR00463">
    <property type="entry name" value="EP450I"/>
</dbReference>
<accession>A0A0H2RSY5</accession>
<dbReference type="Pfam" id="PF00067">
    <property type="entry name" value="p450"/>
    <property type="match status" value="1"/>
</dbReference>
<evidence type="ECO:0000313" key="11">
    <source>
        <dbReference type="Proteomes" id="UP000053477"/>
    </source>
</evidence>
<organism evidence="10 11">
    <name type="scientific">Schizopora paradoxa</name>
    <dbReference type="NCBI Taxonomy" id="27342"/>
    <lineage>
        <taxon>Eukaryota</taxon>
        <taxon>Fungi</taxon>
        <taxon>Dikarya</taxon>
        <taxon>Basidiomycota</taxon>
        <taxon>Agaricomycotina</taxon>
        <taxon>Agaricomycetes</taxon>
        <taxon>Hymenochaetales</taxon>
        <taxon>Schizoporaceae</taxon>
        <taxon>Schizopora</taxon>
    </lineage>
</organism>
<evidence type="ECO:0000256" key="1">
    <source>
        <dbReference type="ARBA" id="ARBA00001971"/>
    </source>
</evidence>
<evidence type="ECO:0000256" key="8">
    <source>
        <dbReference type="ARBA" id="ARBA00023033"/>
    </source>
</evidence>
<comment type="pathway">
    <text evidence="2">Secondary metabolite biosynthesis.</text>
</comment>
<feature type="binding site" description="axial binding residue" evidence="9">
    <location>
        <position position="438"/>
    </location>
    <ligand>
        <name>heme</name>
        <dbReference type="ChEBI" id="CHEBI:30413"/>
    </ligand>
    <ligandPart>
        <name>Fe</name>
        <dbReference type="ChEBI" id="CHEBI:18248"/>
    </ligandPart>
</feature>
<dbReference type="PANTHER" id="PTHR46300:SF7">
    <property type="entry name" value="P450, PUTATIVE (EUROFUNG)-RELATED"/>
    <property type="match status" value="1"/>
</dbReference>